<proteinExistence type="predicted"/>
<gene>
    <name evidence="4" type="ORF">TBRA_LOCUS13896</name>
</gene>
<dbReference type="PANTHER" id="PTHR24161">
    <property type="entry name" value="ANK_REP_REGION DOMAIN-CONTAINING PROTEIN-RELATED"/>
    <property type="match status" value="1"/>
</dbReference>
<dbReference type="PROSITE" id="PS50297">
    <property type="entry name" value="ANK_REP_REGION"/>
    <property type="match status" value="3"/>
</dbReference>
<evidence type="ECO:0000313" key="4">
    <source>
        <dbReference type="EMBL" id="CAB0042266.1"/>
    </source>
</evidence>
<feature type="repeat" description="ANK" evidence="3">
    <location>
        <begin position="383"/>
        <end position="411"/>
    </location>
</feature>
<feature type="repeat" description="ANK" evidence="3">
    <location>
        <begin position="145"/>
        <end position="177"/>
    </location>
</feature>
<dbReference type="EMBL" id="CADCXV010001175">
    <property type="protein sequence ID" value="CAB0042266.1"/>
    <property type="molecule type" value="Genomic_DNA"/>
</dbReference>
<dbReference type="InterPro" id="IPR002110">
    <property type="entry name" value="Ankyrin_rpt"/>
</dbReference>
<dbReference type="InterPro" id="IPR036770">
    <property type="entry name" value="Ankyrin_rpt-contain_sf"/>
</dbReference>
<dbReference type="Gene3D" id="1.25.40.20">
    <property type="entry name" value="Ankyrin repeat-containing domain"/>
    <property type="match status" value="2"/>
</dbReference>
<keyword evidence="1" id="KW-0677">Repeat</keyword>
<accession>A0A6H5IX33</accession>
<dbReference type="OrthoDB" id="366390at2759"/>
<name>A0A6H5IX33_9HYME</name>
<dbReference type="Proteomes" id="UP000479190">
    <property type="component" value="Unassembled WGS sequence"/>
</dbReference>
<dbReference type="PANTHER" id="PTHR24161:SF85">
    <property type="entry name" value="PALMITOYLTRANSFERASE HIP14"/>
    <property type="match status" value="1"/>
</dbReference>
<keyword evidence="5" id="KW-1185">Reference proteome</keyword>
<evidence type="ECO:0000256" key="1">
    <source>
        <dbReference type="ARBA" id="ARBA00022737"/>
    </source>
</evidence>
<reference evidence="4 5" key="1">
    <citation type="submission" date="2020-02" db="EMBL/GenBank/DDBJ databases">
        <authorList>
            <person name="Ferguson B K."/>
        </authorList>
    </citation>
    <scope>NUCLEOTIDE SEQUENCE [LARGE SCALE GENOMIC DNA]</scope>
</reference>
<dbReference type="SMART" id="SM00248">
    <property type="entry name" value="ANK"/>
    <property type="match status" value="6"/>
</dbReference>
<protein>
    <submittedName>
        <fullName evidence="4">Uncharacterized protein</fullName>
    </submittedName>
</protein>
<organism evidence="4 5">
    <name type="scientific">Trichogramma brassicae</name>
    <dbReference type="NCBI Taxonomy" id="86971"/>
    <lineage>
        <taxon>Eukaryota</taxon>
        <taxon>Metazoa</taxon>
        <taxon>Ecdysozoa</taxon>
        <taxon>Arthropoda</taxon>
        <taxon>Hexapoda</taxon>
        <taxon>Insecta</taxon>
        <taxon>Pterygota</taxon>
        <taxon>Neoptera</taxon>
        <taxon>Endopterygota</taxon>
        <taxon>Hymenoptera</taxon>
        <taxon>Apocrita</taxon>
        <taxon>Proctotrupomorpha</taxon>
        <taxon>Chalcidoidea</taxon>
        <taxon>Trichogrammatidae</taxon>
        <taxon>Trichogramma</taxon>
    </lineage>
</organism>
<sequence>MAYVDKVNFEKLKDLRKVKFEQLKDSRKKVSWTIERDRVEFLCRFDSIIGAWKGPPPNLRDIFRPEEIESLLSDSILDYCNGKRVVEFVVGSGYKDEPETDKDGKPLQRRTTALHRAARIGLPYDVIKSLFEVYNRFSVNFTDELGLTHFHIACQYGFDDVIRKFLRLGQDVNMCGHWSQLADHKKVVELLLRWGADLNCVNYEGLTRSGIESLRMFFARYPINAQDNWGDSLLHFAVRDIDKQMAEFLLRNGANPNLTNEEGSTPLHVICRSYRDDDDLVKAFFEINDDIRQTVRIDARDGWGNTPLHLALRCCCKNKTVELLLRRGADPNLTNEGGATPLHIICGQRCHTSCVDHDNMAKLLFEICDDKRQSMQIDARDKSGRTPLQWAVANLKPYLVDLILDHGADLSSFVLANYFPEGLESKDSNSFKLSLAAGAMAIVKSLEKRGYELDLSDALKVMQFFNKIPQDKCSYELFNEIPQDKWSYGLFNKIPQDKWSYGSFKKTENLEKCWYDDKKFASIAKNAMIIPDLSLYDLIRISSREQGLTHTCSCKALYSVHLQHTRAAAAAAAAEDELQSGLEGCREHKCLTAYLPLSELLLLLQRHARYIMYHELSAASTSPTYYRDE</sequence>
<evidence type="ECO:0000256" key="3">
    <source>
        <dbReference type="PROSITE-ProRule" id="PRU00023"/>
    </source>
</evidence>
<dbReference type="Pfam" id="PF12796">
    <property type="entry name" value="Ank_2"/>
    <property type="match status" value="2"/>
</dbReference>
<keyword evidence="2 3" id="KW-0040">ANK repeat</keyword>
<feature type="repeat" description="ANK" evidence="3">
    <location>
        <begin position="303"/>
        <end position="336"/>
    </location>
</feature>
<feature type="repeat" description="ANK" evidence="3">
    <location>
        <begin position="229"/>
        <end position="261"/>
    </location>
</feature>
<dbReference type="SUPFAM" id="SSF48403">
    <property type="entry name" value="Ankyrin repeat"/>
    <property type="match status" value="1"/>
</dbReference>
<dbReference type="AlphaFoldDB" id="A0A6H5IX33"/>
<evidence type="ECO:0000313" key="5">
    <source>
        <dbReference type="Proteomes" id="UP000479190"/>
    </source>
</evidence>
<dbReference type="PROSITE" id="PS50088">
    <property type="entry name" value="ANK_REPEAT"/>
    <property type="match status" value="4"/>
</dbReference>
<evidence type="ECO:0000256" key="2">
    <source>
        <dbReference type="ARBA" id="ARBA00023043"/>
    </source>
</evidence>